<name>A0A6A6H5I7_VIRVR</name>
<feature type="region of interest" description="Disordered" evidence="1">
    <location>
        <begin position="18"/>
        <end position="61"/>
    </location>
</feature>
<accession>A0A6A6H5I7</accession>
<dbReference type="AlphaFoldDB" id="A0A6A6H5I7"/>
<organism evidence="2 3">
    <name type="scientific">Viridothelium virens</name>
    <name type="common">Speckled blister lichen</name>
    <name type="synonym">Trypethelium virens</name>
    <dbReference type="NCBI Taxonomy" id="1048519"/>
    <lineage>
        <taxon>Eukaryota</taxon>
        <taxon>Fungi</taxon>
        <taxon>Dikarya</taxon>
        <taxon>Ascomycota</taxon>
        <taxon>Pezizomycotina</taxon>
        <taxon>Dothideomycetes</taxon>
        <taxon>Dothideomycetes incertae sedis</taxon>
        <taxon>Trypetheliales</taxon>
        <taxon>Trypetheliaceae</taxon>
        <taxon>Viridothelium</taxon>
    </lineage>
</organism>
<keyword evidence="3" id="KW-1185">Reference proteome</keyword>
<protein>
    <submittedName>
        <fullName evidence="2">Uncharacterized protein</fullName>
    </submittedName>
</protein>
<evidence type="ECO:0000256" key="1">
    <source>
        <dbReference type="SAM" id="MobiDB-lite"/>
    </source>
</evidence>
<dbReference type="Proteomes" id="UP000800092">
    <property type="component" value="Unassembled WGS sequence"/>
</dbReference>
<evidence type="ECO:0000313" key="2">
    <source>
        <dbReference type="EMBL" id="KAF2232783.1"/>
    </source>
</evidence>
<reference evidence="2" key="1">
    <citation type="journal article" date="2020" name="Stud. Mycol.">
        <title>101 Dothideomycetes genomes: a test case for predicting lifestyles and emergence of pathogens.</title>
        <authorList>
            <person name="Haridas S."/>
            <person name="Albert R."/>
            <person name="Binder M."/>
            <person name="Bloem J."/>
            <person name="Labutti K."/>
            <person name="Salamov A."/>
            <person name="Andreopoulos B."/>
            <person name="Baker S."/>
            <person name="Barry K."/>
            <person name="Bills G."/>
            <person name="Bluhm B."/>
            <person name="Cannon C."/>
            <person name="Castanera R."/>
            <person name="Culley D."/>
            <person name="Daum C."/>
            <person name="Ezra D."/>
            <person name="Gonzalez J."/>
            <person name="Henrissat B."/>
            <person name="Kuo A."/>
            <person name="Liang C."/>
            <person name="Lipzen A."/>
            <person name="Lutzoni F."/>
            <person name="Magnuson J."/>
            <person name="Mondo S."/>
            <person name="Nolan M."/>
            <person name="Ohm R."/>
            <person name="Pangilinan J."/>
            <person name="Park H.-J."/>
            <person name="Ramirez L."/>
            <person name="Alfaro M."/>
            <person name="Sun H."/>
            <person name="Tritt A."/>
            <person name="Yoshinaga Y."/>
            <person name="Zwiers L.-H."/>
            <person name="Turgeon B."/>
            <person name="Goodwin S."/>
            <person name="Spatafora J."/>
            <person name="Crous P."/>
            <person name="Grigoriev I."/>
        </authorList>
    </citation>
    <scope>NUCLEOTIDE SEQUENCE</scope>
    <source>
        <strain evidence="2">Tuck. ex Michener</strain>
    </source>
</reference>
<gene>
    <name evidence="2" type="ORF">EV356DRAFT_504773</name>
</gene>
<proteinExistence type="predicted"/>
<dbReference type="EMBL" id="ML991812">
    <property type="protein sequence ID" value="KAF2232783.1"/>
    <property type="molecule type" value="Genomic_DNA"/>
</dbReference>
<evidence type="ECO:0000313" key="3">
    <source>
        <dbReference type="Proteomes" id="UP000800092"/>
    </source>
</evidence>
<sequence>MIFSSLVYKKDRFQEPIDRSNSGVIHSKSSEIDPISFRPPFRRLSGAPHRHLDKWSDPKLQ</sequence>